<dbReference type="Proteomes" id="UP000613030">
    <property type="component" value="Unassembled WGS sequence"/>
</dbReference>
<reference evidence="3 4" key="1">
    <citation type="submission" date="2021-01" db="EMBL/GenBank/DDBJ databases">
        <title>Chryseolinea sp. Jin1 Genome sequencing and assembly.</title>
        <authorList>
            <person name="Kim I."/>
        </authorList>
    </citation>
    <scope>NUCLEOTIDE SEQUENCE [LARGE SCALE GENOMIC DNA]</scope>
    <source>
        <strain evidence="3 4">Jin1</strain>
    </source>
</reference>
<keyword evidence="1" id="KW-0732">Signal</keyword>
<dbReference type="CDD" id="cd11304">
    <property type="entry name" value="Cadherin_repeat"/>
    <property type="match status" value="1"/>
</dbReference>
<evidence type="ECO:0000256" key="1">
    <source>
        <dbReference type="SAM" id="SignalP"/>
    </source>
</evidence>
<dbReference type="InterPro" id="IPR051553">
    <property type="entry name" value="Ran_GTPase-activating"/>
</dbReference>
<dbReference type="PROSITE" id="PS50268">
    <property type="entry name" value="CADHERIN_2"/>
    <property type="match status" value="1"/>
</dbReference>
<evidence type="ECO:0000313" key="4">
    <source>
        <dbReference type="Proteomes" id="UP000613030"/>
    </source>
</evidence>
<feature type="signal peptide" evidence="1">
    <location>
        <begin position="1"/>
        <end position="25"/>
    </location>
</feature>
<dbReference type="PRINTS" id="PR00633">
    <property type="entry name" value="RCCNDNSATION"/>
</dbReference>
<dbReference type="Gene3D" id="2.130.10.30">
    <property type="entry name" value="Regulator of chromosome condensation 1/beta-lactamase-inhibitor protein II"/>
    <property type="match status" value="4"/>
</dbReference>
<evidence type="ECO:0000259" key="2">
    <source>
        <dbReference type="PROSITE" id="PS50268"/>
    </source>
</evidence>
<dbReference type="PANTHER" id="PTHR45982:SF1">
    <property type="entry name" value="REGULATOR OF CHROMOSOME CONDENSATION"/>
    <property type="match status" value="1"/>
</dbReference>
<name>A0ABS1KSS3_9BACT</name>
<feature type="chain" id="PRO_5045362715" evidence="1">
    <location>
        <begin position="26"/>
        <end position="989"/>
    </location>
</feature>
<dbReference type="Pfam" id="PF13540">
    <property type="entry name" value="RCC1_2"/>
    <property type="match status" value="8"/>
</dbReference>
<dbReference type="EMBL" id="JAERRB010000004">
    <property type="protein sequence ID" value="MBL0742481.1"/>
    <property type="molecule type" value="Genomic_DNA"/>
</dbReference>
<proteinExistence type="predicted"/>
<organism evidence="3 4">
    <name type="scientific">Chryseolinea lacunae</name>
    <dbReference type="NCBI Taxonomy" id="2801331"/>
    <lineage>
        <taxon>Bacteria</taxon>
        <taxon>Pseudomonadati</taxon>
        <taxon>Bacteroidota</taxon>
        <taxon>Cytophagia</taxon>
        <taxon>Cytophagales</taxon>
        <taxon>Fulvivirgaceae</taxon>
        <taxon>Chryseolinea</taxon>
    </lineage>
</organism>
<sequence>MTTMLKKKLVWLCLIFILPSATVCAQQFQSWGDNTDGQRNAPTGLYDITALAAGDRHTLALHADGTVEGWGANDLGQISIPTLKPVTAIAAAGNQSWALQQDGTLVGWGDRTLGSLQAVPALQNVLSVKAGDSFAMALLSNGTVRVWGDAAMLPPVLPAVKAIAAGRRHALALLLDGTVVAWGENSKGQSAVPAGLNNVWAIDAGAGHSVVLLANGTAVAWGDNAKGQTVTSGLSQLKAVACGAEHTLYLHANGTVTARGTNTHNEATPPASLASVATIAAGARHSLALTTATRWLRAWGNNLQGQSTVPDGMGENVISMSATALHTVVLLADGTVSCWGSNASRQLEVPPGLANVKEVFASENRTMALKADGTVVAWGLNTSGQSTVPAGLSNVIAISGGRFPSVALLANGTMVGWGQGSPSYAQAPLVKEVSQGYIHTLALAGNGAAIGFGNNAFNQLDLPPGVSDVSSVTCGYFSSFVITASVAASSYGNQSIDYGQLQIPAGLTGIRQISSALVHTLALLADGTVRAWGRNPYGQTTIPAQLSHVMKVFASEHHSLALTFLARPINVPPSFTKGNDVSVPEDSGPQRLLNWATAINAGDPGQTVHFEIVQDYDASLFAAGPQIDGTGTLTFTPAPNASGQTVVTVYAVDDGGGTPAQHNSASQSFNITITPVNDPPTFRGGTDVTVLEDSPALSLLWADNMSAGPGESTQRVSFHVNGYDPALFHHPPAIDANGLLTFTPAHNANGTTSMTVTIEDDGGGQSAGTTASLTIIIAPVNDAPTIDPVASLIIPVNSRPRKIIITGFSPGPPNEQSQTLSATASFGNVALINTFSLNYSSGTQATLEFLPNTFLTGSTDIDIIIKDNGGTANGGIDETRYTFKATIEDAIQEIFVPTVFSPNNDQVNDVFRVRGAGIQSLELAVYDVSGREVFRTNSVDEAIQQGWNGMKNGTALPVGSYTWVLNGHYLDGTDIAYHGKRYGQVLLMH</sequence>
<dbReference type="PANTHER" id="PTHR45982">
    <property type="entry name" value="REGULATOR OF CHROMOSOME CONDENSATION"/>
    <property type="match status" value="1"/>
</dbReference>
<dbReference type="Gene3D" id="2.60.40.60">
    <property type="entry name" value="Cadherins"/>
    <property type="match status" value="1"/>
</dbReference>
<feature type="domain" description="Cadherin" evidence="2">
    <location>
        <begin position="575"/>
        <end position="682"/>
    </location>
</feature>
<dbReference type="PROSITE" id="PS00626">
    <property type="entry name" value="RCC1_2"/>
    <property type="match status" value="3"/>
</dbReference>
<keyword evidence="4" id="KW-1185">Reference proteome</keyword>
<dbReference type="SUPFAM" id="SSF50985">
    <property type="entry name" value="RCC1/BLIP-II"/>
    <property type="match status" value="2"/>
</dbReference>
<dbReference type="Pfam" id="PF17963">
    <property type="entry name" value="Big_9"/>
    <property type="match status" value="1"/>
</dbReference>
<dbReference type="InterPro" id="IPR000408">
    <property type="entry name" value="Reg_chr_condens"/>
</dbReference>
<dbReference type="PROSITE" id="PS50012">
    <property type="entry name" value="RCC1_3"/>
    <property type="match status" value="5"/>
</dbReference>
<comment type="caution">
    <text evidence="3">The sequence shown here is derived from an EMBL/GenBank/DDBJ whole genome shotgun (WGS) entry which is preliminary data.</text>
</comment>
<accession>A0ABS1KSS3</accession>
<gene>
    <name evidence="3" type="ORF">JI741_14735</name>
</gene>
<evidence type="ECO:0000313" key="3">
    <source>
        <dbReference type="EMBL" id="MBL0742481.1"/>
    </source>
</evidence>
<dbReference type="InterPro" id="IPR002126">
    <property type="entry name" value="Cadherin-like_dom"/>
</dbReference>
<dbReference type="Pfam" id="PF13585">
    <property type="entry name" value="CHU_C"/>
    <property type="match status" value="1"/>
</dbReference>
<dbReference type="InterPro" id="IPR009091">
    <property type="entry name" value="RCC1/BLIP-II"/>
</dbReference>
<protein>
    <submittedName>
        <fullName evidence="3">Gliding motility-associated C-terminal domain-containing protein</fullName>
    </submittedName>
</protein>
<dbReference type="RefSeq" id="WP_202010763.1">
    <property type="nucleotide sequence ID" value="NZ_JAERRB010000004.1"/>
</dbReference>